<dbReference type="STRING" id="28034.BFX07_01570"/>
<evidence type="ECO:0000256" key="1">
    <source>
        <dbReference type="ARBA" id="ARBA00004141"/>
    </source>
</evidence>
<sequence>MELQRSTIGHGMPKTTWQWLRLLGPGIIVMLADTDAGSVVTAAQSGAQFGASLLIPDLLLIGVLYLVQEMTVRLGLITGQGHGELIEKYFGRKWATLSVLTLFLSAVGALVTEYAGIATVGQLLGASKFWFVPLVALALMSAAFLGKYRRAERFGIILGLLELAFIPAAFFGLFKGIGNVQSIWILPFGHEDFAWMVAANVGAVVMPWMIFFQQQAVSDSGLTPGQLKIARRDTLLGAVLTQAVMIAVMFTAAEAFPHHHTLTSIASLAQTLVPLLGHSAIIIFGAGLFGASTVAALVVSLAGAWGMAEVFGWKHSLNSDFKETPQFHIVYALSHVIAVLFVLVAIQFVSLSIDVEIMNAMLLPIVLGFLIALEYRALPHHWKMSHRRRVLVIITSIVTILLGLLTL</sequence>
<keyword evidence="2" id="KW-0813">Transport</keyword>
<proteinExistence type="predicted"/>
<dbReference type="GO" id="GO:0005384">
    <property type="term" value="F:manganese ion transmembrane transporter activity"/>
    <property type="evidence" value="ECO:0007669"/>
    <property type="project" value="TreeGrafter"/>
</dbReference>
<feature type="transmembrane region" description="Helical" evidence="6">
    <location>
        <begin position="281"/>
        <end position="308"/>
    </location>
</feature>
<feature type="transmembrane region" description="Helical" evidence="6">
    <location>
        <begin position="153"/>
        <end position="173"/>
    </location>
</feature>
<gene>
    <name evidence="7" type="ORF">SAMN00768000_1563</name>
</gene>
<keyword evidence="4 6" id="KW-1133">Transmembrane helix</keyword>
<name>A0A1W1WDC7_SULTA</name>
<evidence type="ECO:0000256" key="5">
    <source>
        <dbReference type="ARBA" id="ARBA00023136"/>
    </source>
</evidence>
<dbReference type="PANTHER" id="PTHR11706">
    <property type="entry name" value="SOLUTE CARRIER PROTEIN FAMILY 11 MEMBER"/>
    <property type="match status" value="1"/>
</dbReference>
<dbReference type="InterPro" id="IPR001046">
    <property type="entry name" value="NRAMP_fam"/>
</dbReference>
<feature type="transmembrane region" description="Helical" evidence="6">
    <location>
        <begin position="94"/>
        <end position="117"/>
    </location>
</feature>
<feature type="transmembrane region" description="Helical" evidence="6">
    <location>
        <begin position="49"/>
        <end position="67"/>
    </location>
</feature>
<evidence type="ECO:0000256" key="2">
    <source>
        <dbReference type="ARBA" id="ARBA00022448"/>
    </source>
</evidence>
<organism evidence="7 8">
    <name type="scientific">Sulfobacillus thermosulfidooxidans (strain DSM 9293 / VKM B-1269 / AT-1)</name>
    <dbReference type="NCBI Taxonomy" id="929705"/>
    <lineage>
        <taxon>Bacteria</taxon>
        <taxon>Bacillati</taxon>
        <taxon>Bacillota</taxon>
        <taxon>Clostridia</taxon>
        <taxon>Eubacteriales</taxon>
        <taxon>Clostridiales Family XVII. Incertae Sedis</taxon>
        <taxon>Sulfobacillus</taxon>
    </lineage>
</organism>
<evidence type="ECO:0000256" key="6">
    <source>
        <dbReference type="SAM" id="Phobius"/>
    </source>
</evidence>
<dbReference type="Pfam" id="PF01566">
    <property type="entry name" value="Nramp"/>
    <property type="match status" value="1"/>
</dbReference>
<keyword evidence="5 6" id="KW-0472">Membrane</keyword>
<protein>
    <submittedName>
        <fullName evidence="7">Mn2+ and Fe2+ transporters of the NRAMP family</fullName>
    </submittedName>
</protein>
<feature type="transmembrane region" description="Helical" evidence="6">
    <location>
        <begin position="193"/>
        <end position="212"/>
    </location>
</feature>
<feature type="transmembrane region" description="Helical" evidence="6">
    <location>
        <begin position="20"/>
        <end position="43"/>
    </location>
</feature>
<dbReference type="AlphaFoldDB" id="A0A1W1WDC7"/>
<feature type="transmembrane region" description="Helical" evidence="6">
    <location>
        <begin position="390"/>
        <end position="406"/>
    </location>
</feature>
<keyword evidence="8" id="KW-1185">Reference proteome</keyword>
<dbReference type="PANTHER" id="PTHR11706:SF33">
    <property type="entry name" value="NATURAL RESISTANCE-ASSOCIATED MACROPHAGE PROTEIN 2"/>
    <property type="match status" value="1"/>
</dbReference>
<comment type="subcellular location">
    <subcellularLocation>
        <location evidence="1">Membrane</location>
        <topology evidence="1">Multi-pass membrane protein</topology>
    </subcellularLocation>
</comment>
<feature type="transmembrane region" description="Helical" evidence="6">
    <location>
        <begin position="357"/>
        <end position="378"/>
    </location>
</feature>
<dbReference type="GO" id="GO:0034755">
    <property type="term" value="P:iron ion transmembrane transport"/>
    <property type="evidence" value="ECO:0007669"/>
    <property type="project" value="TreeGrafter"/>
</dbReference>
<feature type="transmembrane region" description="Helical" evidence="6">
    <location>
        <begin position="233"/>
        <end position="253"/>
    </location>
</feature>
<dbReference type="EMBL" id="FWWY01000001">
    <property type="protein sequence ID" value="SMC04287.1"/>
    <property type="molecule type" value="Genomic_DNA"/>
</dbReference>
<dbReference type="Proteomes" id="UP000192660">
    <property type="component" value="Unassembled WGS sequence"/>
</dbReference>
<keyword evidence="3 6" id="KW-0812">Transmembrane</keyword>
<evidence type="ECO:0000313" key="7">
    <source>
        <dbReference type="EMBL" id="SMC04287.1"/>
    </source>
</evidence>
<feature type="transmembrane region" description="Helical" evidence="6">
    <location>
        <begin position="129"/>
        <end position="146"/>
    </location>
</feature>
<feature type="transmembrane region" description="Helical" evidence="6">
    <location>
        <begin position="329"/>
        <end position="351"/>
    </location>
</feature>
<accession>A0A1W1WDC7</accession>
<evidence type="ECO:0000256" key="3">
    <source>
        <dbReference type="ARBA" id="ARBA00022692"/>
    </source>
</evidence>
<dbReference type="GO" id="GO:0015086">
    <property type="term" value="F:cadmium ion transmembrane transporter activity"/>
    <property type="evidence" value="ECO:0007669"/>
    <property type="project" value="TreeGrafter"/>
</dbReference>
<evidence type="ECO:0000256" key="4">
    <source>
        <dbReference type="ARBA" id="ARBA00022989"/>
    </source>
</evidence>
<dbReference type="GO" id="GO:0005886">
    <property type="term" value="C:plasma membrane"/>
    <property type="evidence" value="ECO:0007669"/>
    <property type="project" value="TreeGrafter"/>
</dbReference>
<reference evidence="8" key="1">
    <citation type="submission" date="2017-04" db="EMBL/GenBank/DDBJ databases">
        <authorList>
            <person name="Varghese N."/>
            <person name="Submissions S."/>
        </authorList>
    </citation>
    <scope>NUCLEOTIDE SEQUENCE [LARGE SCALE GENOMIC DNA]</scope>
    <source>
        <strain evidence="8">DSM 9293</strain>
    </source>
</reference>
<dbReference type="RefSeq" id="WP_040767732.1">
    <property type="nucleotide sequence ID" value="NZ_FWWY01000001.1"/>
</dbReference>
<evidence type="ECO:0000313" key="8">
    <source>
        <dbReference type="Proteomes" id="UP000192660"/>
    </source>
</evidence>